<protein>
    <submittedName>
        <fullName evidence="3">dTDP-L-rhamnose 4-epimerase</fullName>
        <ecNumber evidence="3">5.1.3.25</ecNumber>
    </submittedName>
</protein>
<comment type="caution">
    <text evidence="3">The sequence shown here is derived from an EMBL/GenBank/DDBJ whole genome shotgun (WGS) entry which is preliminary data.</text>
</comment>
<organism evidence="3 4">
    <name type="scientific">Frigoriflavimonas asaccharolytica</name>
    <dbReference type="NCBI Taxonomy" id="2735899"/>
    <lineage>
        <taxon>Bacteria</taxon>
        <taxon>Pseudomonadati</taxon>
        <taxon>Bacteroidota</taxon>
        <taxon>Flavobacteriia</taxon>
        <taxon>Flavobacteriales</taxon>
        <taxon>Weeksellaceae</taxon>
        <taxon>Frigoriflavimonas</taxon>
    </lineage>
</organism>
<feature type="domain" description="NAD-dependent epimerase/dehydratase" evidence="2">
    <location>
        <begin position="163"/>
        <end position="285"/>
    </location>
</feature>
<name>A0A8J8KAE4_9FLAO</name>
<proteinExistence type="inferred from homology"/>
<evidence type="ECO:0000256" key="1">
    <source>
        <dbReference type="ARBA" id="ARBA00007637"/>
    </source>
</evidence>
<dbReference type="InterPro" id="IPR036291">
    <property type="entry name" value="NAD(P)-bd_dom_sf"/>
</dbReference>
<dbReference type="PRINTS" id="PR01713">
    <property type="entry name" value="NUCEPIMERASE"/>
</dbReference>
<evidence type="ECO:0000259" key="2">
    <source>
        <dbReference type="Pfam" id="PF01370"/>
    </source>
</evidence>
<dbReference type="SUPFAM" id="SSF51735">
    <property type="entry name" value="NAD(P)-binding Rossmann-fold domains"/>
    <property type="match status" value="1"/>
</dbReference>
<evidence type="ECO:0000313" key="4">
    <source>
        <dbReference type="Proteomes" id="UP000610746"/>
    </source>
</evidence>
<dbReference type="Proteomes" id="UP000610746">
    <property type="component" value="Unassembled WGS sequence"/>
</dbReference>
<feature type="domain" description="NAD-dependent epimerase/dehydratase" evidence="2">
    <location>
        <begin position="4"/>
        <end position="139"/>
    </location>
</feature>
<dbReference type="AlphaFoldDB" id="A0A8J8KAE4"/>
<evidence type="ECO:0000313" key="3">
    <source>
        <dbReference type="EMBL" id="NRS91399.1"/>
    </source>
</evidence>
<accession>A0A8J8KAE4</accession>
<sequence length="378" mass="42530">MKNILISGGAGFIGSNLALYLMKSGYNITVLDNLSQQIHGENPQTDSSLYQNILGKVEFIKGDVRNKEDWKKAIKKQDIIIHLAAETGTGQSMYEISKYTETNILGTSQMLEVLMTEKHSIKKIILASTRAVYGEGKYVDEKGNFCYPKHRNPEEMSAGNFEICGENGEILGLVSTDENSKIHPSSIYGITKQTQEQMLQAICPSLEIQTTILRFQNVYGEGQSLKNAYTGILSIFSTQILNGENLNIFEDGKESRDFLHIDDGVEAIKLVVENEISNHKIYNVGSGISTNVLEVAENLIKNYKKKVDVNITGQFRIGDIRHNFADISRIKNDLNFESKIDFETGLKRFTDWVSTQKLETNNFQQSLDEMKAKGFLRK</sequence>
<comment type="similarity">
    <text evidence="1">Belongs to the NAD(P)-dependent epimerase/dehydratase family.</text>
</comment>
<gene>
    <name evidence="3" type="ORF">HNQ03_000465</name>
</gene>
<reference evidence="3" key="1">
    <citation type="submission" date="2020-05" db="EMBL/GenBank/DDBJ databases">
        <title>Genomic Encyclopedia of Type Strains, Phase IV (KMG-V): Genome sequencing to study the core and pangenomes of soil and plant-associated prokaryotes.</title>
        <authorList>
            <person name="Whitman W."/>
        </authorList>
    </citation>
    <scope>NUCLEOTIDE SEQUENCE</scope>
    <source>
        <strain evidence="3">16F</strain>
    </source>
</reference>
<keyword evidence="3" id="KW-0413">Isomerase</keyword>
<dbReference type="Gene3D" id="3.40.50.720">
    <property type="entry name" value="NAD(P)-binding Rossmann-like Domain"/>
    <property type="match status" value="1"/>
</dbReference>
<keyword evidence="4" id="KW-1185">Reference proteome</keyword>
<dbReference type="EC" id="5.1.3.25" evidence="3"/>
<dbReference type="RefSeq" id="WP_173778026.1">
    <property type="nucleotide sequence ID" value="NZ_JABSNO010000002.1"/>
</dbReference>
<dbReference type="Pfam" id="PF01370">
    <property type="entry name" value="Epimerase"/>
    <property type="match status" value="2"/>
</dbReference>
<dbReference type="EMBL" id="JABSNO010000002">
    <property type="protein sequence ID" value="NRS91399.1"/>
    <property type="molecule type" value="Genomic_DNA"/>
</dbReference>
<dbReference type="InterPro" id="IPR001509">
    <property type="entry name" value="Epimerase_deHydtase"/>
</dbReference>
<dbReference type="PANTHER" id="PTHR43000">
    <property type="entry name" value="DTDP-D-GLUCOSE 4,6-DEHYDRATASE-RELATED"/>
    <property type="match status" value="1"/>
</dbReference>
<dbReference type="GO" id="GO:0016853">
    <property type="term" value="F:isomerase activity"/>
    <property type="evidence" value="ECO:0007669"/>
    <property type="project" value="UniProtKB-KW"/>
</dbReference>